<dbReference type="Proteomes" id="UP000310477">
    <property type="component" value="Unassembled WGS sequence"/>
</dbReference>
<sequence>MKANTKSITLIAALAIFILSMAMKPKPKKVIFFGDSITQMGVWKNGYIDVLKKSLDTTKFELIGAGIGGNKVYDLYLRMEDDVLNKKPNLVFIYVGINDVWHKLGAKTGTDYDKYLKFYQALINKIQANGSKVVLCTPTVIGEKKNNVNEVDADLNKYAEGVRGLAAKNNLPLCDLRKAFVDYENANNTEDKEKGILTTDRVHLNDVGNKLVADTMLPFVKTP</sequence>
<evidence type="ECO:0000313" key="3">
    <source>
        <dbReference type="Proteomes" id="UP000310477"/>
    </source>
</evidence>
<dbReference type="PANTHER" id="PTHR30383">
    <property type="entry name" value="THIOESTERASE 1/PROTEASE 1/LYSOPHOSPHOLIPASE L1"/>
    <property type="match status" value="1"/>
</dbReference>
<dbReference type="Pfam" id="PF13472">
    <property type="entry name" value="Lipase_GDSL_2"/>
    <property type="match status" value="1"/>
</dbReference>
<keyword evidence="3" id="KW-1185">Reference proteome</keyword>
<dbReference type="InterPro" id="IPR051532">
    <property type="entry name" value="Ester_Hydrolysis_Enzymes"/>
</dbReference>
<organism evidence="2 3">
    <name type="scientific">Pedobacter cryotolerans</name>
    <dbReference type="NCBI Taxonomy" id="2571270"/>
    <lineage>
        <taxon>Bacteria</taxon>
        <taxon>Pseudomonadati</taxon>
        <taxon>Bacteroidota</taxon>
        <taxon>Sphingobacteriia</taxon>
        <taxon>Sphingobacteriales</taxon>
        <taxon>Sphingobacteriaceae</taxon>
        <taxon>Pedobacter</taxon>
    </lineage>
</organism>
<evidence type="ECO:0000259" key="1">
    <source>
        <dbReference type="Pfam" id="PF13472"/>
    </source>
</evidence>
<feature type="domain" description="SGNH hydrolase-type esterase" evidence="1">
    <location>
        <begin position="32"/>
        <end position="211"/>
    </location>
</feature>
<gene>
    <name evidence="2" type="ORF">FA045_02230</name>
</gene>
<dbReference type="OrthoDB" id="9794725at2"/>
<dbReference type="RefSeq" id="WP_136873997.1">
    <property type="nucleotide sequence ID" value="NZ_SWBO01000001.1"/>
</dbReference>
<accession>A0A4U1CAB7</accession>
<dbReference type="EMBL" id="SWBO01000001">
    <property type="protein sequence ID" value="TKC03409.1"/>
    <property type="molecule type" value="Genomic_DNA"/>
</dbReference>
<dbReference type="PANTHER" id="PTHR30383:SF5">
    <property type="entry name" value="SGNH HYDROLASE-TYPE ESTERASE DOMAIN-CONTAINING PROTEIN"/>
    <property type="match status" value="1"/>
</dbReference>
<dbReference type="InterPro" id="IPR013830">
    <property type="entry name" value="SGNH_hydro"/>
</dbReference>
<name>A0A4U1CAB7_9SPHI</name>
<comment type="caution">
    <text evidence="2">The sequence shown here is derived from an EMBL/GenBank/DDBJ whole genome shotgun (WGS) entry which is preliminary data.</text>
</comment>
<evidence type="ECO:0000313" key="2">
    <source>
        <dbReference type="EMBL" id="TKC03409.1"/>
    </source>
</evidence>
<dbReference type="InterPro" id="IPR036514">
    <property type="entry name" value="SGNH_hydro_sf"/>
</dbReference>
<dbReference type="Gene3D" id="3.40.50.1110">
    <property type="entry name" value="SGNH hydrolase"/>
    <property type="match status" value="1"/>
</dbReference>
<reference evidence="2 3" key="1">
    <citation type="submission" date="2019-04" db="EMBL/GenBank/DDBJ databases">
        <title>Pedobacter sp. AR-2-6 sp. nov., isolated from Arctic soil.</title>
        <authorList>
            <person name="Dahal R.H."/>
            <person name="Kim D.-U."/>
        </authorList>
    </citation>
    <scope>NUCLEOTIDE SEQUENCE [LARGE SCALE GENOMIC DNA]</scope>
    <source>
        <strain evidence="2 3">AR-2-6</strain>
    </source>
</reference>
<proteinExistence type="predicted"/>
<dbReference type="GO" id="GO:0004622">
    <property type="term" value="F:phosphatidylcholine lysophospholipase activity"/>
    <property type="evidence" value="ECO:0007669"/>
    <property type="project" value="TreeGrafter"/>
</dbReference>
<protein>
    <submittedName>
        <fullName evidence="2">G-D-S-L family lipolytic protein</fullName>
    </submittedName>
</protein>
<dbReference type="SUPFAM" id="SSF52266">
    <property type="entry name" value="SGNH hydrolase"/>
    <property type="match status" value="1"/>
</dbReference>
<dbReference type="CDD" id="cd01834">
    <property type="entry name" value="SGNH_hydrolase_like_2"/>
    <property type="match status" value="1"/>
</dbReference>
<dbReference type="AlphaFoldDB" id="A0A4U1CAB7"/>